<accession>A0ABZ2LWY3</accession>
<feature type="transmembrane region" description="Helical" evidence="2">
    <location>
        <begin position="307"/>
        <end position="328"/>
    </location>
</feature>
<dbReference type="SUPFAM" id="SSF48452">
    <property type="entry name" value="TPR-like"/>
    <property type="match status" value="1"/>
</dbReference>
<sequence length="360" mass="37469">MRCTVTALAVAATMAVVPLARAQQSGPLAEALFREGQRLSHAGRTAEACIKFAESQRIEPALGTLLNLAVCHEKEGKTASAWAEFMRAAELAELRRQKDRAAFARDRATELEKKRYAVVLDVKRPSASMAIVLDGQKLEPGAWGMPLPVDPGEHTFMASAPNKVAWRRTVVVPPGAGTLRIDVPALEDAGAEMTKGAPGVGPATVASPVTVPSSSSPSSPEAGREMGADAASPDGAKRNLGLLVGGAGVLALGTGVFFGVRSVLLGNQSDREAKRADDFERSGDRTNAAIQRDASVRDHDDAGTNRAIGFVAGGVGLVALGVGVYLFATAKDPSRRSLGGLRGLPELGPRAAGARVSFTF</sequence>
<feature type="chain" id="PRO_5045545776" description="PEGA domain-containing protein" evidence="3">
    <location>
        <begin position="23"/>
        <end position="360"/>
    </location>
</feature>
<dbReference type="RefSeq" id="WP_394824870.1">
    <property type="nucleotide sequence ID" value="NZ_CP089984.1"/>
</dbReference>
<keyword evidence="2" id="KW-0812">Transmembrane</keyword>
<dbReference type="Proteomes" id="UP001370348">
    <property type="component" value="Chromosome"/>
</dbReference>
<feature type="compositionally biased region" description="Low complexity" evidence="1">
    <location>
        <begin position="202"/>
        <end position="220"/>
    </location>
</feature>
<keyword evidence="2" id="KW-1133">Transmembrane helix</keyword>
<keyword evidence="2" id="KW-0472">Membrane</keyword>
<evidence type="ECO:0000256" key="1">
    <source>
        <dbReference type="SAM" id="MobiDB-lite"/>
    </source>
</evidence>
<name>A0ABZ2LWY3_9BACT</name>
<evidence type="ECO:0000256" key="2">
    <source>
        <dbReference type="SAM" id="Phobius"/>
    </source>
</evidence>
<dbReference type="EMBL" id="CP089984">
    <property type="protein sequence ID" value="WXB15245.1"/>
    <property type="molecule type" value="Genomic_DNA"/>
</dbReference>
<evidence type="ECO:0008006" key="6">
    <source>
        <dbReference type="Google" id="ProtNLM"/>
    </source>
</evidence>
<feature type="region of interest" description="Disordered" evidence="1">
    <location>
        <begin position="192"/>
        <end position="233"/>
    </location>
</feature>
<feature type="signal peptide" evidence="3">
    <location>
        <begin position="1"/>
        <end position="22"/>
    </location>
</feature>
<evidence type="ECO:0000313" key="5">
    <source>
        <dbReference type="Proteomes" id="UP001370348"/>
    </source>
</evidence>
<dbReference type="InterPro" id="IPR011990">
    <property type="entry name" value="TPR-like_helical_dom_sf"/>
</dbReference>
<evidence type="ECO:0000313" key="4">
    <source>
        <dbReference type="EMBL" id="WXB15245.1"/>
    </source>
</evidence>
<keyword evidence="5" id="KW-1185">Reference proteome</keyword>
<protein>
    <recommendedName>
        <fullName evidence="6">PEGA domain-containing protein</fullName>
    </recommendedName>
</protein>
<gene>
    <name evidence="4" type="ORF">LZC94_46425</name>
</gene>
<evidence type="ECO:0000256" key="3">
    <source>
        <dbReference type="SAM" id="SignalP"/>
    </source>
</evidence>
<proteinExistence type="predicted"/>
<organism evidence="4 5">
    <name type="scientific">Pendulispora albinea</name>
    <dbReference type="NCBI Taxonomy" id="2741071"/>
    <lineage>
        <taxon>Bacteria</taxon>
        <taxon>Pseudomonadati</taxon>
        <taxon>Myxococcota</taxon>
        <taxon>Myxococcia</taxon>
        <taxon>Myxococcales</taxon>
        <taxon>Sorangiineae</taxon>
        <taxon>Pendulisporaceae</taxon>
        <taxon>Pendulispora</taxon>
    </lineage>
</organism>
<keyword evidence="3" id="KW-0732">Signal</keyword>
<reference evidence="4 5" key="1">
    <citation type="submission" date="2021-12" db="EMBL/GenBank/DDBJ databases">
        <title>Discovery of the Pendulisporaceae a myxobacterial family with distinct sporulation behavior and unique specialized metabolism.</title>
        <authorList>
            <person name="Garcia R."/>
            <person name="Popoff A."/>
            <person name="Bader C.D."/>
            <person name="Loehr J."/>
            <person name="Walesch S."/>
            <person name="Walt C."/>
            <person name="Boldt J."/>
            <person name="Bunk B."/>
            <person name="Haeckl F.J.F.P.J."/>
            <person name="Gunesch A.P."/>
            <person name="Birkelbach J."/>
            <person name="Nuebel U."/>
            <person name="Pietschmann T."/>
            <person name="Bach T."/>
            <person name="Mueller R."/>
        </authorList>
    </citation>
    <scope>NUCLEOTIDE SEQUENCE [LARGE SCALE GENOMIC DNA]</scope>
    <source>
        <strain evidence="4 5">MSr11954</strain>
    </source>
</reference>